<proteinExistence type="predicted"/>
<reference evidence="1" key="2">
    <citation type="journal article" date="2015" name="Data Brief">
        <title>Shoot transcriptome of the giant reed, Arundo donax.</title>
        <authorList>
            <person name="Barrero R.A."/>
            <person name="Guerrero F.D."/>
            <person name="Moolhuijzen P."/>
            <person name="Goolsby J.A."/>
            <person name="Tidwell J."/>
            <person name="Bellgard S.E."/>
            <person name="Bellgard M.I."/>
        </authorList>
    </citation>
    <scope>NUCLEOTIDE SEQUENCE</scope>
    <source>
        <tissue evidence="1">Shoot tissue taken approximately 20 cm above the soil surface</tissue>
    </source>
</reference>
<name>A0A0A8XZ11_ARUDO</name>
<sequence length="12" mass="1412">MMTMVLNWPSTT</sequence>
<dbReference type="EMBL" id="GBRH01279980">
    <property type="protein sequence ID" value="JAD17915.1"/>
    <property type="molecule type" value="Transcribed_RNA"/>
</dbReference>
<accession>A0A0A8XZ11</accession>
<evidence type="ECO:0000313" key="1">
    <source>
        <dbReference type="EMBL" id="JAD17915.1"/>
    </source>
</evidence>
<protein>
    <submittedName>
        <fullName evidence="1">Uncharacterized protein</fullName>
    </submittedName>
</protein>
<reference evidence="1" key="1">
    <citation type="submission" date="2014-09" db="EMBL/GenBank/DDBJ databases">
        <authorList>
            <person name="Magalhaes I.L.F."/>
            <person name="Oliveira U."/>
            <person name="Santos F.R."/>
            <person name="Vidigal T.H.D.A."/>
            <person name="Brescovit A.D."/>
            <person name="Santos A.J."/>
        </authorList>
    </citation>
    <scope>NUCLEOTIDE SEQUENCE</scope>
    <source>
        <tissue evidence="1">Shoot tissue taken approximately 20 cm above the soil surface</tissue>
    </source>
</reference>
<organism evidence="1">
    <name type="scientific">Arundo donax</name>
    <name type="common">Giant reed</name>
    <name type="synonym">Donax arundinaceus</name>
    <dbReference type="NCBI Taxonomy" id="35708"/>
    <lineage>
        <taxon>Eukaryota</taxon>
        <taxon>Viridiplantae</taxon>
        <taxon>Streptophyta</taxon>
        <taxon>Embryophyta</taxon>
        <taxon>Tracheophyta</taxon>
        <taxon>Spermatophyta</taxon>
        <taxon>Magnoliopsida</taxon>
        <taxon>Liliopsida</taxon>
        <taxon>Poales</taxon>
        <taxon>Poaceae</taxon>
        <taxon>PACMAD clade</taxon>
        <taxon>Arundinoideae</taxon>
        <taxon>Arundineae</taxon>
        <taxon>Arundo</taxon>
    </lineage>
</organism>